<evidence type="ECO:0008006" key="4">
    <source>
        <dbReference type="Google" id="ProtNLM"/>
    </source>
</evidence>
<feature type="chain" id="PRO_5047546833" description="DUF1120 domain-containing protein" evidence="1">
    <location>
        <begin position="39"/>
        <end position="222"/>
    </location>
</feature>
<sequence length="222" mass="23581">MPCALQQPTLHWNNLKMNKSLTLLGTALLLASSASAFAASSVDLTVKGLITPNACTPTLSGGGVVDHGKIASKDLVQNNPTSLPRFTLQLTINCEGLTAMAIRPIDNRAGTSTGSSDFGLGLINENKKLGRFYLTPLNMVADAVAVQPIASSDGGSTWYAERLWELQTLWGVGALDDATALIPVKDLVMDLEVATQIARADQFDFSEEQPIDGSGTLEVMYL</sequence>
<proteinExistence type="predicted"/>
<dbReference type="Proteomes" id="UP000199620">
    <property type="component" value="Chromosome I"/>
</dbReference>
<name>A0ABY0WFI7_9PSED</name>
<dbReference type="Pfam" id="PF06551">
    <property type="entry name" value="DUF1120"/>
    <property type="match status" value="1"/>
</dbReference>
<accession>A0ABY0WFI7</accession>
<organism evidence="2 3">
    <name type="scientific">Pseudomonas brenneri</name>
    <dbReference type="NCBI Taxonomy" id="129817"/>
    <lineage>
        <taxon>Bacteria</taxon>
        <taxon>Pseudomonadati</taxon>
        <taxon>Pseudomonadota</taxon>
        <taxon>Gammaproteobacteria</taxon>
        <taxon>Pseudomonadales</taxon>
        <taxon>Pseudomonadaceae</taxon>
        <taxon>Pseudomonas</taxon>
    </lineage>
</organism>
<protein>
    <recommendedName>
        <fullName evidence="4">DUF1120 domain-containing protein</fullName>
    </recommendedName>
</protein>
<keyword evidence="1" id="KW-0732">Signal</keyword>
<keyword evidence="3" id="KW-1185">Reference proteome</keyword>
<dbReference type="InterPro" id="IPR010546">
    <property type="entry name" value="DUF1120"/>
</dbReference>
<reference evidence="2 3" key="1">
    <citation type="submission" date="2016-10" db="EMBL/GenBank/DDBJ databases">
        <authorList>
            <person name="Varghese N."/>
            <person name="Submissions S."/>
        </authorList>
    </citation>
    <scope>NUCLEOTIDE SEQUENCE [LARGE SCALE GENOMIC DNA]</scope>
    <source>
        <strain evidence="2 3">BS2771</strain>
    </source>
</reference>
<gene>
    <name evidence="2" type="ORF">SAMN04490181_3454</name>
</gene>
<feature type="signal peptide" evidence="1">
    <location>
        <begin position="1"/>
        <end position="38"/>
    </location>
</feature>
<evidence type="ECO:0000313" key="2">
    <source>
        <dbReference type="EMBL" id="SDV03902.1"/>
    </source>
</evidence>
<evidence type="ECO:0000256" key="1">
    <source>
        <dbReference type="SAM" id="SignalP"/>
    </source>
</evidence>
<evidence type="ECO:0000313" key="3">
    <source>
        <dbReference type="Proteomes" id="UP000199620"/>
    </source>
</evidence>
<dbReference type="EMBL" id="LT629800">
    <property type="protein sequence ID" value="SDV03902.1"/>
    <property type="molecule type" value="Genomic_DNA"/>
</dbReference>